<reference evidence="1 2" key="1">
    <citation type="submission" date="2020-08" db="EMBL/GenBank/DDBJ databases">
        <title>Genemic of Streptomyces polyaspartic.</title>
        <authorList>
            <person name="Liu W."/>
        </authorList>
    </citation>
    <scope>NUCLEOTIDE SEQUENCE [LARGE SCALE GENOMIC DNA]</scope>
    <source>
        <strain evidence="1 2">TRM66268-LWL</strain>
    </source>
</reference>
<dbReference type="Proteomes" id="UP000642284">
    <property type="component" value="Unassembled WGS sequence"/>
</dbReference>
<protein>
    <submittedName>
        <fullName evidence="1">TnsA-like heteromeric transposase endonuclease subunit</fullName>
    </submittedName>
</protein>
<accession>A0ABR7SWH9</accession>
<evidence type="ECO:0000313" key="2">
    <source>
        <dbReference type="Proteomes" id="UP000642284"/>
    </source>
</evidence>
<comment type="caution">
    <text evidence="1">The sequence shown here is derived from an EMBL/GenBank/DDBJ whole genome shotgun (WGS) entry which is preliminary data.</text>
</comment>
<keyword evidence="2" id="KW-1185">Reference proteome</keyword>
<proteinExistence type="predicted"/>
<evidence type="ECO:0000313" key="1">
    <source>
        <dbReference type="EMBL" id="MBC9718856.1"/>
    </source>
</evidence>
<name>A0ABR7SWH9_9ACTN</name>
<dbReference type="InterPro" id="IPR048000">
    <property type="entry name" value="TnsA-like"/>
</dbReference>
<sequence>MGEDAVAGLELGEGWPQRWSASWRTPGADLVCSISELAHVPVQVTRPARRFTWRQNQRHRPGLKFVQATARMHGFESLEERRLLLAVDFTMAGQLQAVLSQPVRLRFFNQRGQRLEHTPDFLVLDASRVGWLVDVRPAALIEGDDRLRFAAASYASAAAGWRYTVVTRWRSEVMTGLDLLSARRRPMADPLGLMEPLRAQLEERPRQLGELVDASRVPAMARSLLLHDLWLRRLAVDLARPLGDASWIYPVGSVLGAGA</sequence>
<dbReference type="NCBIfam" id="NF033179">
    <property type="entry name" value="TnsA_like_Actin"/>
    <property type="match status" value="1"/>
</dbReference>
<dbReference type="EMBL" id="JACTVJ010000030">
    <property type="protein sequence ID" value="MBC9718856.1"/>
    <property type="molecule type" value="Genomic_DNA"/>
</dbReference>
<organism evidence="1 2">
    <name type="scientific">Streptomyces polyasparticus</name>
    <dbReference type="NCBI Taxonomy" id="2767826"/>
    <lineage>
        <taxon>Bacteria</taxon>
        <taxon>Bacillati</taxon>
        <taxon>Actinomycetota</taxon>
        <taxon>Actinomycetes</taxon>
        <taxon>Kitasatosporales</taxon>
        <taxon>Streptomycetaceae</taxon>
        <taxon>Streptomyces</taxon>
    </lineage>
</organism>
<gene>
    <name evidence="1" type="ORF">H9Y04_40645</name>
</gene>